<dbReference type="GO" id="GO:0019902">
    <property type="term" value="F:phosphatase binding"/>
    <property type="evidence" value="ECO:0007669"/>
    <property type="project" value="InterPro"/>
</dbReference>
<reference evidence="1" key="2">
    <citation type="submission" date="2015-06" db="UniProtKB">
        <authorList>
            <consortium name="EnsemblMetazoa"/>
        </authorList>
    </citation>
    <scope>IDENTIFICATION</scope>
</reference>
<evidence type="ECO:0000313" key="1">
    <source>
        <dbReference type="EnsemblMetazoa" id="MESCA007840-PA"/>
    </source>
</evidence>
<dbReference type="PANTHER" id="PTHR21055">
    <property type="entry name" value="PROTEIN PHOSPHATASE 1 REGULATORY SUBUNIT 36"/>
    <property type="match status" value="1"/>
</dbReference>
<dbReference type="Proteomes" id="UP000015102">
    <property type="component" value="Unassembled WGS sequence"/>
</dbReference>
<proteinExistence type="predicted"/>
<accession>T1GVM9</accession>
<dbReference type="AlphaFoldDB" id="T1GVM9"/>
<dbReference type="InterPro" id="IPR026142">
    <property type="entry name" value="Pro_pase_1_reg_su_36"/>
</dbReference>
<dbReference type="Pfam" id="PF14895">
    <property type="entry name" value="PPPI_inhib"/>
    <property type="match status" value="1"/>
</dbReference>
<keyword evidence="2" id="KW-1185">Reference proteome</keyword>
<evidence type="ECO:0008006" key="3">
    <source>
        <dbReference type="Google" id="ProtNLM"/>
    </source>
</evidence>
<dbReference type="HOGENOM" id="CLU_558103_0_0_1"/>
<reference evidence="2" key="1">
    <citation type="submission" date="2013-02" db="EMBL/GenBank/DDBJ databases">
        <authorList>
            <person name="Hughes D."/>
        </authorList>
    </citation>
    <scope>NUCLEOTIDE SEQUENCE</scope>
    <source>
        <strain>Durham</strain>
        <strain evidence="2">NC isolate 2 -- Noor lab</strain>
    </source>
</reference>
<dbReference type="PANTHER" id="PTHR21055:SF3">
    <property type="entry name" value="PROTEIN PHOSPHATASE 1 REGULATORY SUBUNIT 36"/>
    <property type="match status" value="1"/>
</dbReference>
<dbReference type="OMA" id="VMARPEY"/>
<sequence>VHKDKFVPKYKSGKWSWDDEAEKFKFTSRGLTRENLQNSTEKKNKKDFVFKESMEEVEELVFRQVFSRTDKSYDADVIILQDIKNVALFLAPTYIMQKRFVDFVHTKVVDSFLNALIIYFEYFLKVLEYLLIRRDELSGKTPQIQSMDSINIKEMFSEYLTQYRILIAREYSKIIMENSETIGAFYHMDPILHISNSVSDQFLHEALIAFSIQVVWIAMHRKSYNVIHGEIDRLVRTNHFSMKLKGCLELSSMEKQVFMVKTIKQTSFLIQELINIEHKNLEIVWIGVKKYRGNNMRIAKLEFEFIVPNSQLSLADLSHGILGHPKNLYDTLLNLNWEAVRFAGYSQTFDPYRLVRQPYINIPDWDEYNEKHELFRSRFVLEPLREHFTELINNWKHRDKIVNYYKAGGILSDTILQCQHEIDLMNEPIVVRPDEILLNFLERKHKLRMVKKKK</sequence>
<protein>
    <recommendedName>
        <fullName evidence="3">Protein phosphatase 1 regulatory subunit 36</fullName>
    </recommendedName>
</protein>
<organism evidence="1 2">
    <name type="scientific">Megaselia scalaris</name>
    <name type="common">Humpbacked fly</name>
    <name type="synonym">Phora scalaris</name>
    <dbReference type="NCBI Taxonomy" id="36166"/>
    <lineage>
        <taxon>Eukaryota</taxon>
        <taxon>Metazoa</taxon>
        <taxon>Ecdysozoa</taxon>
        <taxon>Arthropoda</taxon>
        <taxon>Hexapoda</taxon>
        <taxon>Insecta</taxon>
        <taxon>Pterygota</taxon>
        <taxon>Neoptera</taxon>
        <taxon>Endopterygota</taxon>
        <taxon>Diptera</taxon>
        <taxon>Brachycera</taxon>
        <taxon>Muscomorpha</taxon>
        <taxon>Platypezoidea</taxon>
        <taxon>Phoridae</taxon>
        <taxon>Megaseliini</taxon>
        <taxon>Megaselia</taxon>
    </lineage>
</organism>
<dbReference type="EnsemblMetazoa" id="MESCA007840-RA">
    <property type="protein sequence ID" value="MESCA007840-PA"/>
    <property type="gene ID" value="MESCA007840"/>
</dbReference>
<dbReference type="EMBL" id="CAQQ02146021">
    <property type="status" value="NOT_ANNOTATED_CDS"/>
    <property type="molecule type" value="Genomic_DNA"/>
</dbReference>
<evidence type="ECO:0000313" key="2">
    <source>
        <dbReference type="Proteomes" id="UP000015102"/>
    </source>
</evidence>
<name>T1GVM9_MEGSC</name>